<sequence>MSAVLATRGSLLVDDELRTHASEALSTVGDEEIEAFTLRTSTGRSIEISGDIAGLMAHVLSRVAQGGELAVQTLPETLTTSTAADTLGVSRTTLMKLIAKGELRSTMVGSHHRLRHSEVVALREKREAAQNAAIEELLSMDDDS</sequence>
<name>A0A4P6KDE8_9MICO</name>
<organism evidence="2 3">
    <name type="scientific">Leucobacter triazinivorans</name>
    <dbReference type="NCBI Taxonomy" id="1784719"/>
    <lineage>
        <taxon>Bacteria</taxon>
        <taxon>Bacillati</taxon>
        <taxon>Actinomycetota</taxon>
        <taxon>Actinomycetes</taxon>
        <taxon>Micrococcales</taxon>
        <taxon>Microbacteriaceae</taxon>
        <taxon>Leucobacter</taxon>
    </lineage>
</organism>
<feature type="domain" description="Helix-turn-helix" evidence="1">
    <location>
        <begin position="78"/>
        <end position="126"/>
    </location>
</feature>
<gene>
    <name evidence="2" type="ORF">EVS81_05710</name>
</gene>
<proteinExistence type="predicted"/>
<protein>
    <submittedName>
        <fullName evidence="2">Helix-turn-helix domain-containing protein</fullName>
    </submittedName>
</protein>
<dbReference type="Pfam" id="PF12728">
    <property type="entry name" value="HTH_17"/>
    <property type="match status" value="1"/>
</dbReference>
<dbReference type="InterPro" id="IPR041657">
    <property type="entry name" value="HTH_17"/>
</dbReference>
<keyword evidence="3" id="KW-1185">Reference proteome</keyword>
<dbReference type="NCBIfam" id="TIGR01764">
    <property type="entry name" value="excise"/>
    <property type="match status" value="1"/>
</dbReference>
<dbReference type="GO" id="GO:0003677">
    <property type="term" value="F:DNA binding"/>
    <property type="evidence" value="ECO:0007669"/>
    <property type="project" value="InterPro"/>
</dbReference>
<dbReference type="KEGG" id="ltr:EVS81_05710"/>
<dbReference type="Proteomes" id="UP000289260">
    <property type="component" value="Chromosome"/>
</dbReference>
<dbReference type="AlphaFoldDB" id="A0A4P6KDE8"/>
<dbReference type="OrthoDB" id="26212at2"/>
<reference evidence="2 3" key="1">
    <citation type="submission" date="2019-02" db="EMBL/GenBank/DDBJ databases">
        <authorList>
            <person name="Sun L."/>
            <person name="Pan D."/>
            <person name="Wu X."/>
        </authorList>
    </citation>
    <scope>NUCLEOTIDE SEQUENCE [LARGE SCALE GENOMIC DNA]</scope>
    <source>
        <strain evidence="2 3">JW-1</strain>
    </source>
</reference>
<evidence type="ECO:0000313" key="2">
    <source>
        <dbReference type="EMBL" id="QBE48396.1"/>
    </source>
</evidence>
<evidence type="ECO:0000313" key="3">
    <source>
        <dbReference type="Proteomes" id="UP000289260"/>
    </source>
</evidence>
<dbReference type="RefSeq" id="WP_130109534.1">
    <property type="nucleotide sequence ID" value="NZ_CP035806.1"/>
</dbReference>
<dbReference type="EMBL" id="CP035806">
    <property type="protein sequence ID" value="QBE48396.1"/>
    <property type="molecule type" value="Genomic_DNA"/>
</dbReference>
<evidence type="ECO:0000259" key="1">
    <source>
        <dbReference type="Pfam" id="PF12728"/>
    </source>
</evidence>
<accession>A0A4P6KDE8</accession>
<dbReference type="InterPro" id="IPR010093">
    <property type="entry name" value="SinI_DNA-bd"/>
</dbReference>